<dbReference type="STRING" id="40149.A0A0E0C3N5"/>
<dbReference type="Proteomes" id="UP000008021">
    <property type="component" value="Chromosome 1"/>
</dbReference>
<sequence>MRGGGGKEVEERGKVMGPLFPRLHVNDAAKGGGPRAPPRNKMALYEQFTVPSHRFSGGGGALASARGSLAARSTSATSQSQVYGCDMPLFEPFNAPSNGPGHSVEKMNSNPVNRQINGSRKDSGMLSTQPKGIDKYGSGSRAECAPQQKVEKGIKSSSGKKLADDDEFIVPSVFSARFPQYSTKERVGVQEESTPLVALSPQKSPPAVSKSPTKCYNTVSKNLERINVSDVKSRGSPKDKETGPAQTLKNVEVEHFLSFEASKDMFGSRHAKVCPKRDKTGTINDLDEPHLENSEHQARSRNGSSEKFQNPPVRRNTISAKPSPGIENTNGHYNLPQGGLKETGTKRKRLEAQDNAEKIDDLSDSSVECITAWEISPDEIVGAIGAKHFWKARRAIINISLMKAKYNDILILLYQQRVFAAQVFELHKLVKVSLHSTSKRYKFSSFFVTHKQVQKLIAASPHVLIEGDPCLGNALLASKKKLAEENLKAQPLLVATNDDVQPSLQEPELSKENSEENPPSPRDTAPVSCHHDQTAKISASKSNLRATPVASDNRQNNWGVQLQPPQNQWLIPVMSPSEGLVYKPYSGPCPPAGSILAPFYANCTPLRLPSTAGDFMNSAYGVPIPHQPQHMGAPGTPTMPMNYFPPFSVPVMNPVALASAVEQGRHPSMPQPYGNFEQHSRMSCNMSHPSGIWRFHASRDSEAQASSASSPFDRLQCGGSGPVSAFPTASAQNTQPQPSSGSRDNQTNVIRVIPHNNSQTASESAARIFRSIQMERQQDDS</sequence>
<evidence type="ECO:0000313" key="3">
    <source>
        <dbReference type="Proteomes" id="UP000008021"/>
    </source>
</evidence>
<feature type="compositionally biased region" description="Polar residues" evidence="1">
    <location>
        <begin position="316"/>
        <end position="332"/>
    </location>
</feature>
<dbReference type="EnsemblPlants" id="OMERI01G18420.1">
    <property type="protein sequence ID" value="OMERI01G18420.1"/>
    <property type="gene ID" value="OMERI01G18420"/>
</dbReference>
<feature type="compositionally biased region" description="Polar residues" evidence="1">
    <location>
        <begin position="210"/>
        <end position="221"/>
    </location>
</feature>
<feature type="compositionally biased region" description="Polar residues" evidence="1">
    <location>
        <begin position="535"/>
        <end position="559"/>
    </location>
</feature>
<proteinExistence type="predicted"/>
<organism evidence="2">
    <name type="scientific">Oryza meridionalis</name>
    <dbReference type="NCBI Taxonomy" id="40149"/>
    <lineage>
        <taxon>Eukaryota</taxon>
        <taxon>Viridiplantae</taxon>
        <taxon>Streptophyta</taxon>
        <taxon>Embryophyta</taxon>
        <taxon>Tracheophyta</taxon>
        <taxon>Spermatophyta</taxon>
        <taxon>Magnoliopsida</taxon>
        <taxon>Liliopsida</taxon>
        <taxon>Poales</taxon>
        <taxon>Poaceae</taxon>
        <taxon>BOP clade</taxon>
        <taxon>Oryzoideae</taxon>
        <taxon>Oryzeae</taxon>
        <taxon>Oryzinae</taxon>
        <taxon>Oryza</taxon>
    </lineage>
</organism>
<feature type="region of interest" description="Disordered" evidence="1">
    <location>
        <begin position="1"/>
        <end position="40"/>
    </location>
</feature>
<feature type="region of interest" description="Disordered" evidence="1">
    <location>
        <begin position="186"/>
        <end position="249"/>
    </location>
</feature>
<dbReference type="InterPro" id="IPR039319">
    <property type="entry name" value="ELF3-like"/>
</dbReference>
<dbReference type="eggNOG" id="ENOG502QSB6">
    <property type="taxonomic scope" value="Eukaryota"/>
</dbReference>
<feature type="compositionally biased region" description="Basic and acidic residues" evidence="1">
    <location>
        <begin position="287"/>
        <end position="298"/>
    </location>
</feature>
<name>A0A0E0C3N5_9ORYZ</name>
<dbReference type="Gramene" id="OMERI01G18420.1">
    <property type="protein sequence ID" value="OMERI01G18420.1"/>
    <property type="gene ID" value="OMERI01G18420"/>
</dbReference>
<evidence type="ECO:0000313" key="2">
    <source>
        <dbReference type="EnsemblPlants" id="OMERI01G18420.1"/>
    </source>
</evidence>
<feature type="region of interest" description="Disordered" evidence="1">
    <location>
        <begin position="269"/>
        <end position="341"/>
    </location>
</feature>
<feature type="region of interest" description="Disordered" evidence="1">
    <location>
        <begin position="704"/>
        <end position="765"/>
    </location>
</feature>
<dbReference type="HOGENOM" id="CLU_027835_1_0_1"/>
<dbReference type="GO" id="GO:2000028">
    <property type="term" value="P:regulation of photoperiodism, flowering"/>
    <property type="evidence" value="ECO:0007669"/>
    <property type="project" value="InterPro"/>
</dbReference>
<feature type="compositionally biased region" description="Basic and acidic residues" evidence="1">
    <location>
        <begin position="231"/>
        <end position="242"/>
    </location>
</feature>
<dbReference type="AlphaFoldDB" id="A0A0E0C3N5"/>
<accession>A0A0E0C3N5</accession>
<feature type="region of interest" description="Disordered" evidence="1">
    <location>
        <begin position="496"/>
        <end position="559"/>
    </location>
</feature>
<dbReference type="PANTHER" id="PTHR34281">
    <property type="entry name" value="PROTEIN EARLY FLOWERING 3"/>
    <property type="match status" value="1"/>
</dbReference>
<keyword evidence="3" id="KW-1185">Reference proteome</keyword>
<protein>
    <recommendedName>
        <fullName evidence="4">Protein EARLY FLOWERING 3</fullName>
    </recommendedName>
</protein>
<feature type="compositionally biased region" description="Basic and acidic residues" evidence="1">
    <location>
        <begin position="1"/>
        <end position="14"/>
    </location>
</feature>
<feature type="region of interest" description="Disordered" evidence="1">
    <location>
        <begin position="94"/>
        <end position="162"/>
    </location>
</feature>
<evidence type="ECO:0000256" key="1">
    <source>
        <dbReference type="SAM" id="MobiDB-lite"/>
    </source>
</evidence>
<reference evidence="2" key="1">
    <citation type="submission" date="2015-04" db="UniProtKB">
        <authorList>
            <consortium name="EnsemblPlants"/>
        </authorList>
    </citation>
    <scope>IDENTIFICATION</scope>
</reference>
<dbReference type="PANTHER" id="PTHR34281:SF2">
    <property type="entry name" value="PROTEIN EARLY FLOWERING 3"/>
    <property type="match status" value="1"/>
</dbReference>
<feature type="compositionally biased region" description="Polar residues" evidence="1">
    <location>
        <begin position="106"/>
        <end position="118"/>
    </location>
</feature>
<feature type="compositionally biased region" description="Polar residues" evidence="1">
    <location>
        <begin position="727"/>
        <end position="763"/>
    </location>
</feature>
<evidence type="ECO:0008006" key="4">
    <source>
        <dbReference type="Google" id="ProtNLM"/>
    </source>
</evidence>
<reference evidence="2" key="2">
    <citation type="submission" date="2018-05" db="EMBL/GenBank/DDBJ databases">
        <title>OmerRS3 (Oryza meridionalis Reference Sequence Version 3).</title>
        <authorList>
            <person name="Zhang J."/>
            <person name="Kudrna D."/>
            <person name="Lee S."/>
            <person name="Talag J."/>
            <person name="Welchert J."/>
            <person name="Wing R.A."/>
        </authorList>
    </citation>
    <scope>NUCLEOTIDE SEQUENCE [LARGE SCALE GENOMIC DNA]</scope>
    <source>
        <strain evidence="2">cv. OR44</strain>
    </source>
</reference>